<proteinExistence type="predicted"/>
<organism evidence="9 10">
    <name type="scientific">Anaerobacillus arseniciselenatis</name>
    <dbReference type="NCBI Taxonomy" id="85682"/>
    <lineage>
        <taxon>Bacteria</taxon>
        <taxon>Bacillati</taxon>
        <taxon>Bacillota</taxon>
        <taxon>Bacilli</taxon>
        <taxon>Bacillales</taxon>
        <taxon>Bacillaceae</taxon>
        <taxon>Anaerobacillus</taxon>
    </lineage>
</organism>
<evidence type="ECO:0000313" key="10">
    <source>
        <dbReference type="Proteomes" id="UP000180098"/>
    </source>
</evidence>
<feature type="domain" description="HTH luxR-type" evidence="7">
    <location>
        <begin position="148"/>
        <end position="213"/>
    </location>
</feature>
<dbReference type="InterPro" id="IPR001789">
    <property type="entry name" value="Sig_transdc_resp-reg_receiver"/>
</dbReference>
<dbReference type="PROSITE" id="PS00622">
    <property type="entry name" value="HTH_LUXR_1"/>
    <property type="match status" value="1"/>
</dbReference>
<evidence type="ECO:0000256" key="3">
    <source>
        <dbReference type="ARBA" id="ARBA00023015"/>
    </source>
</evidence>
<dbReference type="AlphaFoldDB" id="A0A1S2L7C5"/>
<dbReference type="SUPFAM" id="SSF46894">
    <property type="entry name" value="C-terminal effector domain of the bipartite response regulators"/>
    <property type="match status" value="1"/>
</dbReference>
<evidence type="ECO:0000256" key="6">
    <source>
        <dbReference type="PROSITE-ProRule" id="PRU00169"/>
    </source>
</evidence>
<dbReference type="CDD" id="cd06170">
    <property type="entry name" value="LuxR_C_like"/>
    <property type="match status" value="1"/>
</dbReference>
<dbReference type="InterPro" id="IPR058245">
    <property type="entry name" value="NreC/VraR/RcsB-like_REC"/>
</dbReference>
<feature type="modified residue" description="4-aspartylphosphate" evidence="6">
    <location>
        <position position="55"/>
    </location>
</feature>
<feature type="domain" description="Response regulatory" evidence="8">
    <location>
        <begin position="4"/>
        <end position="120"/>
    </location>
</feature>
<dbReference type="InterPro" id="IPR039420">
    <property type="entry name" value="WalR-like"/>
</dbReference>
<evidence type="ECO:0000259" key="8">
    <source>
        <dbReference type="PROSITE" id="PS50110"/>
    </source>
</evidence>
<keyword evidence="4" id="KW-0238">DNA-binding</keyword>
<keyword evidence="3" id="KW-0805">Transcription regulation</keyword>
<dbReference type="SMART" id="SM00421">
    <property type="entry name" value="HTH_LUXR"/>
    <property type="match status" value="1"/>
</dbReference>
<dbReference type="CDD" id="cd17535">
    <property type="entry name" value="REC_NarL-like"/>
    <property type="match status" value="1"/>
</dbReference>
<dbReference type="RefSeq" id="WP_071314769.1">
    <property type="nucleotide sequence ID" value="NZ_MLQQ01000055.1"/>
</dbReference>
<dbReference type="Pfam" id="PF00196">
    <property type="entry name" value="GerE"/>
    <property type="match status" value="1"/>
</dbReference>
<dbReference type="Pfam" id="PF00072">
    <property type="entry name" value="Response_reg"/>
    <property type="match status" value="1"/>
</dbReference>
<dbReference type="InterPro" id="IPR011006">
    <property type="entry name" value="CheY-like_superfamily"/>
</dbReference>
<dbReference type="SMART" id="SM00448">
    <property type="entry name" value="REC"/>
    <property type="match status" value="1"/>
</dbReference>
<dbReference type="PANTHER" id="PTHR43214">
    <property type="entry name" value="TWO-COMPONENT RESPONSE REGULATOR"/>
    <property type="match status" value="1"/>
</dbReference>
<protein>
    <recommendedName>
        <fullName evidence="11">DNA-binding response regulator</fullName>
    </recommendedName>
</protein>
<evidence type="ECO:0000256" key="2">
    <source>
        <dbReference type="ARBA" id="ARBA00022553"/>
    </source>
</evidence>
<dbReference type="PANTHER" id="PTHR43214:SF43">
    <property type="entry name" value="TWO-COMPONENT RESPONSE REGULATOR"/>
    <property type="match status" value="1"/>
</dbReference>
<evidence type="ECO:0000313" key="9">
    <source>
        <dbReference type="EMBL" id="OIJ08224.1"/>
    </source>
</evidence>
<dbReference type="Proteomes" id="UP000180098">
    <property type="component" value="Unassembled WGS sequence"/>
</dbReference>
<dbReference type="GO" id="GO:0006355">
    <property type="term" value="P:regulation of DNA-templated transcription"/>
    <property type="evidence" value="ECO:0007669"/>
    <property type="project" value="InterPro"/>
</dbReference>
<evidence type="ECO:0000256" key="5">
    <source>
        <dbReference type="ARBA" id="ARBA00023163"/>
    </source>
</evidence>
<dbReference type="GO" id="GO:0003677">
    <property type="term" value="F:DNA binding"/>
    <property type="evidence" value="ECO:0007669"/>
    <property type="project" value="UniProtKB-KW"/>
</dbReference>
<dbReference type="InterPro" id="IPR000792">
    <property type="entry name" value="Tscrpt_reg_LuxR_C"/>
</dbReference>
<dbReference type="EMBL" id="MLQQ01000055">
    <property type="protein sequence ID" value="OIJ08224.1"/>
    <property type="molecule type" value="Genomic_DNA"/>
</dbReference>
<name>A0A1S2L7C5_9BACI</name>
<dbReference type="GO" id="GO:0005737">
    <property type="term" value="C:cytoplasm"/>
    <property type="evidence" value="ECO:0007669"/>
    <property type="project" value="UniProtKB-SubCell"/>
</dbReference>
<gene>
    <name evidence="9" type="ORF">BKP35_18010</name>
</gene>
<dbReference type="InterPro" id="IPR016032">
    <property type="entry name" value="Sig_transdc_resp-reg_C-effctor"/>
</dbReference>
<accession>A0A1S2L7C5</accession>
<keyword evidence="10" id="KW-1185">Reference proteome</keyword>
<keyword evidence="5" id="KW-0804">Transcription</keyword>
<dbReference type="PROSITE" id="PS50110">
    <property type="entry name" value="RESPONSE_REGULATORY"/>
    <property type="match status" value="1"/>
</dbReference>
<dbReference type="GO" id="GO:0000160">
    <property type="term" value="P:phosphorelay signal transduction system"/>
    <property type="evidence" value="ECO:0007669"/>
    <property type="project" value="InterPro"/>
</dbReference>
<keyword evidence="2 6" id="KW-0597">Phosphoprotein</keyword>
<comment type="subcellular location">
    <subcellularLocation>
        <location evidence="1">Cytoplasm</location>
    </subcellularLocation>
</comment>
<dbReference type="PRINTS" id="PR00038">
    <property type="entry name" value="HTHLUXR"/>
</dbReference>
<dbReference type="SUPFAM" id="SSF52172">
    <property type="entry name" value="CheY-like"/>
    <property type="match status" value="1"/>
</dbReference>
<evidence type="ECO:0000256" key="4">
    <source>
        <dbReference type="ARBA" id="ARBA00023125"/>
    </source>
</evidence>
<evidence type="ECO:0008006" key="11">
    <source>
        <dbReference type="Google" id="ProtNLM"/>
    </source>
</evidence>
<evidence type="ECO:0000256" key="1">
    <source>
        <dbReference type="ARBA" id="ARBA00004496"/>
    </source>
</evidence>
<sequence length="219" mass="24484">MKVKILLVDDHDALLSGIKLWLSQVEEWEVVAEASSGEEAIELTRSLKPDLVLMDISMPGIGGIGALEKIKEENPNVKVLMLTMHSEEEYLKRALIKGASGFVLKKAAHTELISAINTVLSGETYIYPSLTNLLIKGFVGKDEEGKEQNSKRSLLSEREEEVLKYIALGFTYGEIAKQLFVSIKTVEAYKSRISEKLKMKRRSELVRFAIDEGLISINE</sequence>
<dbReference type="Gene3D" id="3.40.50.2300">
    <property type="match status" value="1"/>
</dbReference>
<evidence type="ECO:0000259" key="7">
    <source>
        <dbReference type="PROSITE" id="PS50043"/>
    </source>
</evidence>
<reference evidence="9 10" key="1">
    <citation type="submission" date="2016-10" db="EMBL/GenBank/DDBJ databases">
        <title>Draft genome sequences of four alkaliphilic bacteria belonging to the Anaerobacillus genus.</title>
        <authorList>
            <person name="Bassil N.M."/>
            <person name="Lloyd J.R."/>
        </authorList>
    </citation>
    <scope>NUCLEOTIDE SEQUENCE [LARGE SCALE GENOMIC DNA]</scope>
    <source>
        <strain evidence="9 10">DSM 15340</strain>
    </source>
</reference>
<comment type="caution">
    <text evidence="9">The sequence shown here is derived from an EMBL/GenBank/DDBJ whole genome shotgun (WGS) entry which is preliminary data.</text>
</comment>
<dbReference type="OrthoDB" id="9780153at2"/>
<dbReference type="PROSITE" id="PS50043">
    <property type="entry name" value="HTH_LUXR_2"/>
    <property type="match status" value="1"/>
</dbReference>